<protein>
    <submittedName>
        <fullName evidence="1">Uncharacterized protein</fullName>
    </submittedName>
</protein>
<evidence type="ECO:0000313" key="1">
    <source>
        <dbReference type="EMBL" id="CBL11899.1"/>
    </source>
</evidence>
<reference evidence="1 2" key="1">
    <citation type="submission" date="2010-03" db="EMBL/GenBank/DDBJ databases">
        <title>The genome sequence of Roseburia intestinalis XB6B4.</title>
        <authorList>
            <consortium name="metaHIT consortium -- http://www.metahit.eu/"/>
            <person name="Pajon A."/>
            <person name="Turner K."/>
            <person name="Parkhill J."/>
            <person name="Bernalier A."/>
        </authorList>
    </citation>
    <scope>NUCLEOTIDE SEQUENCE [LARGE SCALE GENOMIC DNA]</scope>
    <source>
        <strain evidence="1 2">XB6B4</strain>
    </source>
</reference>
<gene>
    <name evidence="1" type="ORF">RO1_12660</name>
</gene>
<dbReference type="HOGENOM" id="CLU_3426695_0_0_9"/>
<dbReference type="EMBL" id="FP929050">
    <property type="protein sequence ID" value="CBL11899.1"/>
    <property type="molecule type" value="Genomic_DNA"/>
</dbReference>
<proteinExistence type="predicted"/>
<accession>D4KX09</accession>
<evidence type="ECO:0000313" key="2">
    <source>
        <dbReference type="Proteomes" id="UP000008953"/>
    </source>
</evidence>
<dbReference type="KEGG" id="rix:RO1_12660"/>
<name>D4KX09_9FIRM</name>
<sequence length="21" mass="2401">MRAEQKSVLGNFGIGKYNKFL</sequence>
<organism evidence="1 2">
    <name type="scientific">Roseburia intestinalis XB6B4</name>
    <dbReference type="NCBI Taxonomy" id="718255"/>
    <lineage>
        <taxon>Bacteria</taxon>
        <taxon>Bacillati</taxon>
        <taxon>Bacillota</taxon>
        <taxon>Clostridia</taxon>
        <taxon>Lachnospirales</taxon>
        <taxon>Lachnospiraceae</taxon>
        <taxon>Roseburia</taxon>
    </lineage>
</organism>
<dbReference type="Proteomes" id="UP000008953">
    <property type="component" value="Chromosome"/>
</dbReference>
<reference evidence="1 2" key="2">
    <citation type="submission" date="2010-03" db="EMBL/GenBank/DDBJ databases">
        <authorList>
            <person name="Pajon A."/>
        </authorList>
    </citation>
    <scope>NUCLEOTIDE SEQUENCE [LARGE SCALE GENOMIC DNA]</scope>
    <source>
        <strain evidence="1 2">XB6B4</strain>
    </source>
</reference>
<dbReference type="AlphaFoldDB" id="D4KX09"/>